<proteinExistence type="predicted"/>
<keyword evidence="2" id="KW-1185">Reference proteome</keyword>
<dbReference type="AlphaFoldDB" id="A0AA88CID6"/>
<name>A0AA88CID6_FICCA</name>
<reference evidence="1" key="1">
    <citation type="submission" date="2023-07" db="EMBL/GenBank/DDBJ databases">
        <title>draft genome sequence of fig (Ficus carica).</title>
        <authorList>
            <person name="Takahashi T."/>
            <person name="Nishimura K."/>
        </authorList>
    </citation>
    <scope>NUCLEOTIDE SEQUENCE</scope>
</reference>
<comment type="caution">
    <text evidence="1">The sequence shown here is derived from an EMBL/GenBank/DDBJ whole genome shotgun (WGS) entry which is preliminary data.</text>
</comment>
<gene>
    <name evidence="1" type="ORF">TIFTF001_043396</name>
</gene>
<accession>A0AA88CID6</accession>
<organism evidence="1 2">
    <name type="scientific">Ficus carica</name>
    <name type="common">Common fig</name>
    <dbReference type="NCBI Taxonomy" id="3494"/>
    <lineage>
        <taxon>Eukaryota</taxon>
        <taxon>Viridiplantae</taxon>
        <taxon>Streptophyta</taxon>
        <taxon>Embryophyta</taxon>
        <taxon>Tracheophyta</taxon>
        <taxon>Spermatophyta</taxon>
        <taxon>Magnoliopsida</taxon>
        <taxon>eudicotyledons</taxon>
        <taxon>Gunneridae</taxon>
        <taxon>Pentapetalae</taxon>
        <taxon>rosids</taxon>
        <taxon>fabids</taxon>
        <taxon>Rosales</taxon>
        <taxon>Moraceae</taxon>
        <taxon>Ficeae</taxon>
        <taxon>Ficus</taxon>
    </lineage>
</organism>
<dbReference type="Proteomes" id="UP001187192">
    <property type="component" value="Unassembled WGS sequence"/>
</dbReference>
<evidence type="ECO:0000313" key="2">
    <source>
        <dbReference type="Proteomes" id="UP001187192"/>
    </source>
</evidence>
<dbReference type="EMBL" id="BTGU01002781">
    <property type="protein sequence ID" value="GMN21833.1"/>
    <property type="molecule type" value="Genomic_DNA"/>
</dbReference>
<evidence type="ECO:0000313" key="1">
    <source>
        <dbReference type="EMBL" id="GMN21833.1"/>
    </source>
</evidence>
<sequence length="65" mass="6743">MGALARLVDGSARLAARGWLVCLHGLGNGAAAMGGRQQWLCCSISRSISIQIAPQFLSDFAAALL</sequence>
<protein>
    <submittedName>
        <fullName evidence="1">Uncharacterized protein</fullName>
    </submittedName>
</protein>